<evidence type="ECO:0000256" key="3">
    <source>
        <dbReference type="ARBA" id="ARBA00022475"/>
    </source>
</evidence>
<feature type="region of interest" description="Disordered" evidence="10">
    <location>
        <begin position="46"/>
        <end position="88"/>
    </location>
</feature>
<dbReference type="EMBL" id="VGIY01000057">
    <property type="protein sequence ID" value="MBM3316930.1"/>
    <property type="molecule type" value="Genomic_DNA"/>
</dbReference>
<dbReference type="HAMAP" id="MF_00236">
    <property type="entry name" value="TatA_E"/>
    <property type="match status" value="1"/>
</dbReference>
<protein>
    <recommendedName>
        <fullName evidence="9">Sec-independent protein translocase protein TatA</fullName>
    </recommendedName>
</protein>
<evidence type="ECO:0000256" key="8">
    <source>
        <dbReference type="ARBA" id="ARBA00023136"/>
    </source>
</evidence>
<accession>A0A937X840</accession>
<keyword evidence="4 9" id="KW-0812">Transmembrane</keyword>
<keyword evidence="8 9" id="KW-0472">Membrane</keyword>
<comment type="subcellular location">
    <subcellularLocation>
        <location evidence="1 9">Cell membrane</location>
        <topology evidence="1 9">Single-pass membrane protein</topology>
    </subcellularLocation>
</comment>
<keyword evidence="3 9" id="KW-1003">Cell membrane</keyword>
<evidence type="ECO:0000256" key="4">
    <source>
        <dbReference type="ARBA" id="ARBA00022692"/>
    </source>
</evidence>
<evidence type="ECO:0000256" key="1">
    <source>
        <dbReference type="ARBA" id="ARBA00004162"/>
    </source>
</evidence>
<dbReference type="GO" id="GO:0033281">
    <property type="term" value="C:TAT protein transport complex"/>
    <property type="evidence" value="ECO:0007669"/>
    <property type="project" value="UniProtKB-UniRule"/>
</dbReference>
<keyword evidence="5 9" id="KW-0653">Protein transport</keyword>
<dbReference type="Gene3D" id="1.20.5.3310">
    <property type="match status" value="1"/>
</dbReference>
<comment type="similarity">
    <text evidence="9">Belongs to the TatA/E family.</text>
</comment>
<feature type="compositionally biased region" description="Basic and acidic residues" evidence="10">
    <location>
        <begin position="46"/>
        <end position="63"/>
    </location>
</feature>
<dbReference type="NCBIfam" id="TIGR01411">
    <property type="entry name" value="tatAE"/>
    <property type="match status" value="1"/>
</dbReference>
<evidence type="ECO:0000256" key="10">
    <source>
        <dbReference type="SAM" id="MobiDB-lite"/>
    </source>
</evidence>
<keyword evidence="2 9" id="KW-0813">Transport</keyword>
<dbReference type="GO" id="GO:0043953">
    <property type="term" value="P:protein transport by the Tat complex"/>
    <property type="evidence" value="ECO:0007669"/>
    <property type="project" value="UniProtKB-UniRule"/>
</dbReference>
<dbReference type="InterPro" id="IPR006312">
    <property type="entry name" value="TatA/E"/>
</dbReference>
<evidence type="ECO:0000256" key="6">
    <source>
        <dbReference type="ARBA" id="ARBA00022989"/>
    </source>
</evidence>
<dbReference type="Proteomes" id="UP000748308">
    <property type="component" value="Unassembled WGS sequence"/>
</dbReference>
<organism evidence="11 12">
    <name type="scientific">Eiseniibacteriota bacterium</name>
    <dbReference type="NCBI Taxonomy" id="2212470"/>
    <lineage>
        <taxon>Bacteria</taxon>
        <taxon>Candidatus Eiseniibacteriota</taxon>
    </lineage>
</organism>
<proteinExistence type="inferred from homology"/>
<dbReference type="Pfam" id="PF02416">
    <property type="entry name" value="TatA_B_E"/>
    <property type="match status" value="1"/>
</dbReference>
<evidence type="ECO:0000313" key="11">
    <source>
        <dbReference type="EMBL" id="MBM3316930.1"/>
    </source>
</evidence>
<gene>
    <name evidence="9 11" type="primary">tatA</name>
    <name evidence="11" type="ORF">FJY75_03665</name>
</gene>
<evidence type="ECO:0000256" key="7">
    <source>
        <dbReference type="ARBA" id="ARBA00023010"/>
    </source>
</evidence>
<dbReference type="AlphaFoldDB" id="A0A937X840"/>
<dbReference type="InterPro" id="IPR003369">
    <property type="entry name" value="TatA/B/E"/>
</dbReference>
<dbReference type="PANTHER" id="PTHR42982">
    <property type="entry name" value="SEC-INDEPENDENT PROTEIN TRANSLOCASE PROTEIN TATA"/>
    <property type="match status" value="1"/>
</dbReference>
<comment type="subunit">
    <text evidence="9">Forms a complex with TatC.</text>
</comment>
<comment type="caution">
    <text evidence="11">The sequence shown here is derived from an EMBL/GenBank/DDBJ whole genome shotgun (WGS) entry which is preliminary data.</text>
</comment>
<evidence type="ECO:0000256" key="9">
    <source>
        <dbReference type="HAMAP-Rule" id="MF_00236"/>
    </source>
</evidence>
<keyword evidence="6 9" id="KW-1133">Transmembrane helix</keyword>
<comment type="function">
    <text evidence="9">Part of the twin-arginine translocation (Tat) system that transports large folded proteins containing a characteristic twin-arginine motif in their signal peptide across membranes. TatA could form the protein-conducting channel of the Tat system.</text>
</comment>
<feature type="transmembrane region" description="Helical" evidence="9">
    <location>
        <begin position="6"/>
        <end position="29"/>
    </location>
</feature>
<sequence>MESPALAMLLGPLGTTELLIIVLVLLLLFGGRKIPELARGLGRGISEFRDGMRQQPDKPKPGADDGAGGAATRQGAASEVSRNDAEKK</sequence>
<dbReference type="PANTHER" id="PTHR42982:SF1">
    <property type="entry name" value="SEC-INDEPENDENT PROTEIN TRANSLOCASE PROTEIN TATA"/>
    <property type="match status" value="1"/>
</dbReference>
<evidence type="ECO:0000313" key="12">
    <source>
        <dbReference type="Proteomes" id="UP000748308"/>
    </source>
</evidence>
<keyword evidence="7 9" id="KW-0811">Translocation</keyword>
<evidence type="ECO:0000256" key="5">
    <source>
        <dbReference type="ARBA" id="ARBA00022927"/>
    </source>
</evidence>
<evidence type="ECO:0000256" key="2">
    <source>
        <dbReference type="ARBA" id="ARBA00022448"/>
    </source>
</evidence>
<dbReference type="GO" id="GO:0008320">
    <property type="term" value="F:protein transmembrane transporter activity"/>
    <property type="evidence" value="ECO:0007669"/>
    <property type="project" value="UniProtKB-UniRule"/>
</dbReference>
<name>A0A937X840_UNCEI</name>
<reference evidence="11" key="1">
    <citation type="submission" date="2019-03" db="EMBL/GenBank/DDBJ databases">
        <title>Lake Tanganyika Metagenome-Assembled Genomes (MAGs).</title>
        <authorList>
            <person name="Tran P."/>
        </authorList>
    </citation>
    <scope>NUCLEOTIDE SEQUENCE</scope>
    <source>
        <strain evidence="11">M_DeepCast_400m_m2_100</strain>
    </source>
</reference>